<dbReference type="Proteomes" id="UP001235840">
    <property type="component" value="Unassembled WGS sequence"/>
</dbReference>
<dbReference type="GO" id="GO:0016829">
    <property type="term" value="F:lyase activity"/>
    <property type="evidence" value="ECO:0007669"/>
    <property type="project" value="UniProtKB-KW"/>
</dbReference>
<dbReference type="EMBL" id="JAUSTY010000006">
    <property type="protein sequence ID" value="MDQ0165906.1"/>
    <property type="molecule type" value="Genomic_DNA"/>
</dbReference>
<evidence type="ECO:0000313" key="3">
    <source>
        <dbReference type="Proteomes" id="UP001235840"/>
    </source>
</evidence>
<organism evidence="2 3">
    <name type="scientific">Caldalkalibacillus horti</name>
    <dbReference type="NCBI Taxonomy" id="77523"/>
    <lineage>
        <taxon>Bacteria</taxon>
        <taxon>Bacillati</taxon>
        <taxon>Bacillota</taxon>
        <taxon>Bacilli</taxon>
        <taxon>Bacillales</taxon>
        <taxon>Bacillaceae</taxon>
        <taxon>Caldalkalibacillus</taxon>
    </lineage>
</organism>
<dbReference type="PROSITE" id="PS51819">
    <property type="entry name" value="VOC"/>
    <property type="match status" value="1"/>
</dbReference>
<dbReference type="Pfam" id="PF00903">
    <property type="entry name" value="Glyoxalase"/>
    <property type="match status" value="1"/>
</dbReference>
<sequence length="144" mass="16704">MNNEGLKTELQEEVKTKPLLKKVHCNYLPVSDLKKAVDWYIQYFSVKQLEANDKILVLGSGQWLFLLESKTKENANFYTDHWDGENYEMFSLTFEVEDIIQLHQSLQHSGAYVGPLVDHGSCGLQFVFKDLDGNKFNAWQDNVR</sequence>
<name>A0ABT9VY36_9BACI</name>
<dbReference type="InterPro" id="IPR037523">
    <property type="entry name" value="VOC_core"/>
</dbReference>
<accession>A0ABT9VY36</accession>
<comment type="caution">
    <text evidence="2">The sequence shown here is derived from an EMBL/GenBank/DDBJ whole genome shotgun (WGS) entry which is preliminary data.</text>
</comment>
<keyword evidence="3" id="KW-1185">Reference proteome</keyword>
<dbReference type="InterPro" id="IPR029068">
    <property type="entry name" value="Glyas_Bleomycin-R_OHBP_Dase"/>
</dbReference>
<protein>
    <submittedName>
        <fullName evidence="2">Enzyme related to lactoylglutathione lyase</fullName>
    </submittedName>
</protein>
<evidence type="ECO:0000259" key="1">
    <source>
        <dbReference type="PROSITE" id="PS51819"/>
    </source>
</evidence>
<dbReference type="InterPro" id="IPR004360">
    <property type="entry name" value="Glyas_Fos-R_dOase_dom"/>
</dbReference>
<proteinExistence type="predicted"/>
<keyword evidence="2" id="KW-0456">Lyase</keyword>
<feature type="domain" description="VOC" evidence="1">
    <location>
        <begin position="21"/>
        <end position="141"/>
    </location>
</feature>
<reference evidence="2 3" key="1">
    <citation type="submission" date="2023-07" db="EMBL/GenBank/DDBJ databases">
        <title>Genomic Encyclopedia of Type Strains, Phase IV (KMG-IV): sequencing the most valuable type-strain genomes for metagenomic binning, comparative biology and taxonomic classification.</title>
        <authorList>
            <person name="Goeker M."/>
        </authorList>
    </citation>
    <scope>NUCLEOTIDE SEQUENCE [LARGE SCALE GENOMIC DNA]</scope>
    <source>
        <strain evidence="2 3">DSM 12751</strain>
    </source>
</reference>
<dbReference type="RefSeq" id="WP_307393618.1">
    <property type="nucleotide sequence ID" value="NZ_BAAADK010000032.1"/>
</dbReference>
<dbReference type="Gene3D" id="3.10.180.10">
    <property type="entry name" value="2,3-Dihydroxybiphenyl 1,2-Dioxygenase, domain 1"/>
    <property type="match status" value="1"/>
</dbReference>
<dbReference type="SUPFAM" id="SSF54593">
    <property type="entry name" value="Glyoxalase/Bleomycin resistance protein/Dihydroxybiphenyl dioxygenase"/>
    <property type="match status" value="1"/>
</dbReference>
<gene>
    <name evidence="2" type="ORF">J2S11_001807</name>
</gene>
<evidence type="ECO:0000313" key="2">
    <source>
        <dbReference type="EMBL" id="MDQ0165906.1"/>
    </source>
</evidence>